<dbReference type="Proteomes" id="UP000027093">
    <property type="component" value="Chromosome"/>
</dbReference>
<name>A0A060HSD8_9ARCH</name>
<organism evidence="1 2">
    <name type="scientific">Nitrososphaera viennensis EN76</name>
    <dbReference type="NCBI Taxonomy" id="926571"/>
    <lineage>
        <taxon>Archaea</taxon>
        <taxon>Nitrososphaerota</taxon>
        <taxon>Nitrososphaeria</taxon>
        <taxon>Nitrososphaerales</taxon>
        <taxon>Nitrososphaeraceae</taxon>
        <taxon>Nitrososphaera</taxon>
    </lineage>
</organism>
<gene>
    <name evidence="1" type="ORF">NVIE_018200</name>
</gene>
<sequence>MSKRLAELGIAGSNPALRTIFTLKSLAIVNPKVALASLLPLQNMMLQQIMAAVLQRPVYDY</sequence>
<evidence type="ECO:0000313" key="2">
    <source>
        <dbReference type="Proteomes" id="UP000027093"/>
    </source>
</evidence>
<dbReference type="KEGG" id="nvn:NVIE_018200"/>
<evidence type="ECO:0000313" key="1">
    <source>
        <dbReference type="EMBL" id="AIC16077.1"/>
    </source>
</evidence>
<reference evidence="1 2" key="1">
    <citation type="journal article" date="2014" name="Int. J. Syst. Evol. Microbiol.">
        <title>Nitrososphaera viennensis gen. nov., sp. nov., an aerobic and mesophilic, ammonia-oxidizing archaeon from soil and a member of the archaeal phylum Thaumarchaeota.</title>
        <authorList>
            <person name="Stieglmeier M."/>
            <person name="Klingl A."/>
            <person name="Alves R.J."/>
            <person name="Rittmann S.K."/>
            <person name="Melcher M."/>
            <person name="Leisch N."/>
            <person name="Schleper C."/>
        </authorList>
    </citation>
    <scope>NUCLEOTIDE SEQUENCE [LARGE SCALE GENOMIC DNA]</scope>
    <source>
        <strain evidence="1">EN76</strain>
    </source>
</reference>
<dbReference type="HOGENOM" id="CLU_2911665_0_0_2"/>
<proteinExistence type="predicted"/>
<accession>A0A060HSD8</accession>
<dbReference type="EMBL" id="CP007536">
    <property type="protein sequence ID" value="AIC16077.1"/>
    <property type="molecule type" value="Genomic_DNA"/>
</dbReference>
<dbReference type="AlphaFoldDB" id="A0A060HSD8"/>
<keyword evidence="2" id="KW-1185">Reference proteome</keyword>
<protein>
    <submittedName>
        <fullName evidence="1">Uncharacterized protein</fullName>
    </submittedName>
</protein>